<dbReference type="Proteomes" id="UP001217838">
    <property type="component" value="Unassembled WGS sequence"/>
</dbReference>
<dbReference type="EMBL" id="JAQNDN010000028">
    <property type="protein sequence ID" value="MDC0675970.1"/>
    <property type="molecule type" value="Genomic_DNA"/>
</dbReference>
<dbReference type="SUPFAM" id="SSF56349">
    <property type="entry name" value="DNA breaking-rejoining enzymes"/>
    <property type="match status" value="1"/>
</dbReference>
<dbReference type="Pfam" id="PF00589">
    <property type="entry name" value="Phage_integrase"/>
    <property type="match status" value="1"/>
</dbReference>
<evidence type="ECO:0000313" key="8">
    <source>
        <dbReference type="Proteomes" id="UP001217838"/>
    </source>
</evidence>
<dbReference type="InterPro" id="IPR011010">
    <property type="entry name" value="DNA_brk_join_enz"/>
</dbReference>
<comment type="similarity">
    <text evidence="1">Belongs to the 'phage' integrase family.</text>
</comment>
<evidence type="ECO:0000256" key="4">
    <source>
        <dbReference type="ARBA" id="ARBA00023172"/>
    </source>
</evidence>
<dbReference type="InterPro" id="IPR038488">
    <property type="entry name" value="Integrase_DNA-bd_sf"/>
</dbReference>
<dbReference type="InterPro" id="IPR050808">
    <property type="entry name" value="Phage_Integrase"/>
</dbReference>
<accession>A0ABT5BQX8</accession>
<comment type="caution">
    <text evidence="7">The sequence shown here is derived from an EMBL/GenBank/DDBJ whole genome shotgun (WGS) entry which is preliminary data.</text>
</comment>
<gene>
    <name evidence="7" type="ORF">POL58_50030</name>
</gene>
<evidence type="ECO:0000256" key="2">
    <source>
        <dbReference type="ARBA" id="ARBA00022908"/>
    </source>
</evidence>
<proteinExistence type="inferred from homology"/>
<keyword evidence="2" id="KW-0229">DNA integration</keyword>
<dbReference type="Gene3D" id="1.10.150.130">
    <property type="match status" value="1"/>
</dbReference>
<sequence length="534" mass="59793">MITAAFVRECKPRAKMYEVTCEALPGFILRVLPTGKKVALVRYRLDGKDHRERIGLLGPALSIDEARRRGAVLLANVAVVASVDEQSGQQAAGKPARLEQPESAPSQITTVRELAQRFISDYADVHLKTGSAENYKEHLETVILPTFGDRDFRSVKKAEIAGLHAKLKKERGPSVANYVLCVIGSLYSRIIEDWELADMRNPARKIKRFAIPERERFLTREERQRVQAVILAGLKIPAGRKGHLKIASVWALDLLALTGRRRDEILTLTWPMVDWQHSLLNLPDTKTGQLKVPVSGRVLALLKHIHDQTGNPSAGYVLRTSSGKRLRSINRTWENIRSAAGIPDVRLHDLRHSFASDAIMSGASLSTVGKLLGHKQERTTKRYAHLADDYVRNALETATDRIVEAVQPTAALPPAPFEPMRDAQWKAIEAMVESTRGRCGGPRIDLRRTVDAVRWVLHTGAKWSEIPAEFGASTTCWRWYERWCSDGTWHQIAAALELSQTEVGRKPERRPPRARSHRDARPIDVTAVETSVPL</sequence>
<dbReference type="PROSITE" id="PS51898">
    <property type="entry name" value="TYR_RECOMBINASE"/>
    <property type="match status" value="1"/>
</dbReference>
<keyword evidence="8" id="KW-1185">Reference proteome</keyword>
<dbReference type="CDD" id="cd00796">
    <property type="entry name" value="INT_Rci_Hp1_C"/>
    <property type="match status" value="1"/>
</dbReference>
<name>A0ABT5BQX8_9BACT</name>
<dbReference type="Pfam" id="PF13340">
    <property type="entry name" value="DUF4096"/>
    <property type="match status" value="1"/>
</dbReference>
<keyword evidence="3" id="KW-0238">DNA-binding</keyword>
<evidence type="ECO:0000256" key="3">
    <source>
        <dbReference type="ARBA" id="ARBA00023125"/>
    </source>
</evidence>
<dbReference type="InterPro" id="IPR013762">
    <property type="entry name" value="Integrase-like_cat_sf"/>
</dbReference>
<dbReference type="Gene3D" id="3.30.160.390">
    <property type="entry name" value="Integrase, DNA-binding domain"/>
    <property type="match status" value="1"/>
</dbReference>
<feature type="domain" description="Tyr recombinase" evidence="6">
    <location>
        <begin position="213"/>
        <end position="396"/>
    </location>
</feature>
<feature type="compositionally biased region" description="Basic and acidic residues" evidence="5">
    <location>
        <begin position="503"/>
        <end position="522"/>
    </location>
</feature>
<keyword evidence="4" id="KW-0233">DNA recombination</keyword>
<dbReference type="InterPro" id="IPR025161">
    <property type="entry name" value="IS402-like_dom"/>
</dbReference>
<protein>
    <submittedName>
        <fullName evidence="7">Tyrosine-type recombinase/integrase</fullName>
    </submittedName>
</protein>
<organism evidence="7 8">
    <name type="scientific">Nannocystis radixulma</name>
    <dbReference type="NCBI Taxonomy" id="2995305"/>
    <lineage>
        <taxon>Bacteria</taxon>
        <taxon>Pseudomonadati</taxon>
        <taxon>Myxococcota</taxon>
        <taxon>Polyangia</taxon>
        <taxon>Nannocystales</taxon>
        <taxon>Nannocystaceae</taxon>
        <taxon>Nannocystis</taxon>
    </lineage>
</organism>
<dbReference type="Gene3D" id="1.10.443.10">
    <property type="entry name" value="Intergrase catalytic core"/>
    <property type="match status" value="1"/>
</dbReference>
<dbReference type="PANTHER" id="PTHR30629">
    <property type="entry name" value="PROPHAGE INTEGRASE"/>
    <property type="match status" value="1"/>
</dbReference>
<feature type="region of interest" description="Disordered" evidence="5">
    <location>
        <begin position="501"/>
        <end position="522"/>
    </location>
</feature>
<evidence type="ECO:0000259" key="6">
    <source>
        <dbReference type="PROSITE" id="PS51898"/>
    </source>
</evidence>
<evidence type="ECO:0000256" key="1">
    <source>
        <dbReference type="ARBA" id="ARBA00008857"/>
    </source>
</evidence>
<evidence type="ECO:0000313" key="7">
    <source>
        <dbReference type="EMBL" id="MDC0675970.1"/>
    </source>
</evidence>
<dbReference type="RefSeq" id="WP_272011667.1">
    <property type="nucleotide sequence ID" value="NZ_JAQNDN010000028.1"/>
</dbReference>
<reference evidence="7 8" key="1">
    <citation type="submission" date="2022-11" db="EMBL/GenBank/DDBJ databases">
        <title>Minimal conservation of predation-associated metabolite biosynthetic gene clusters underscores biosynthetic potential of Myxococcota including descriptions for ten novel species: Archangium lansinium sp. nov., Myxococcus landrumus sp. nov., Nannocystis bai.</title>
        <authorList>
            <person name="Ahearne A."/>
            <person name="Stevens C."/>
            <person name="Dowd S."/>
        </authorList>
    </citation>
    <scope>NUCLEOTIDE SEQUENCE [LARGE SCALE GENOMIC DNA]</scope>
    <source>
        <strain evidence="7 8">NCELM</strain>
    </source>
</reference>
<dbReference type="InterPro" id="IPR010998">
    <property type="entry name" value="Integrase_recombinase_N"/>
</dbReference>
<dbReference type="InterPro" id="IPR002104">
    <property type="entry name" value="Integrase_catalytic"/>
</dbReference>
<dbReference type="PANTHER" id="PTHR30629:SF2">
    <property type="entry name" value="PROPHAGE INTEGRASE INTS-RELATED"/>
    <property type="match status" value="1"/>
</dbReference>
<evidence type="ECO:0000256" key="5">
    <source>
        <dbReference type="SAM" id="MobiDB-lite"/>
    </source>
</evidence>